<dbReference type="AlphaFoldDB" id="A0A9N9BGG5"/>
<reference evidence="1" key="1">
    <citation type="submission" date="2021-06" db="EMBL/GenBank/DDBJ databases">
        <authorList>
            <person name="Kallberg Y."/>
            <person name="Tangrot J."/>
            <person name="Rosling A."/>
        </authorList>
    </citation>
    <scope>NUCLEOTIDE SEQUENCE</scope>
    <source>
        <strain evidence="1">MT106</strain>
    </source>
</reference>
<sequence>MASNLTVLCIDKIFENLKTDYKTLHSCIFVNSNWCRQGIPFLWYNPFQTAINPALLINTLFLCLPKIEKQKYGLTSKNNDTSTSVSSYDQDNDDTLKPMFPYDSLIKKFSLSDLFVAINEWCSPVPHKRTSRKLLKTFCQHLIEAAKFEELELDFDRLEFFNNDEWDGDSEEWDILRWSCAKNSCSNLQRLQISGEYPAGILYSATQLCSNLEAISVTLNPSSHSIAISPILPDNKVFERIDYLIALIAAQFSLTSITISKYHDWESPQDLQGLFDVLVLHSSFLRYIEFCEINLSEQYMILDILSIHQQLEQIVFRDCLLFNSDYYPKLPIESFSKLLVLEFRDTFVAKSVISLLMLHSASSLRELILVGSVPFDTIEFLQDYASNNPNIEKFEVYLLSDQLPSILHVIEIWKHMKSLTFHIHFLMETKAEIPILKFPNSTCISDNHLELILEYGFVEYLDISSARFVTKNGIENARKNFHVVFHE</sequence>
<dbReference type="OrthoDB" id="2305560at2759"/>
<evidence type="ECO:0000313" key="2">
    <source>
        <dbReference type="Proteomes" id="UP000789831"/>
    </source>
</evidence>
<accession>A0A9N9BGG5</accession>
<dbReference type="Proteomes" id="UP000789831">
    <property type="component" value="Unassembled WGS sequence"/>
</dbReference>
<dbReference type="Gene3D" id="3.80.10.10">
    <property type="entry name" value="Ribonuclease Inhibitor"/>
    <property type="match status" value="1"/>
</dbReference>
<name>A0A9N9BGG5_9GLOM</name>
<dbReference type="InterPro" id="IPR032675">
    <property type="entry name" value="LRR_dom_sf"/>
</dbReference>
<gene>
    <name evidence="1" type="ORF">AGERDE_LOCUS7481</name>
</gene>
<comment type="caution">
    <text evidence="1">The sequence shown here is derived from an EMBL/GenBank/DDBJ whole genome shotgun (WGS) entry which is preliminary data.</text>
</comment>
<proteinExistence type="predicted"/>
<evidence type="ECO:0000313" key="1">
    <source>
        <dbReference type="EMBL" id="CAG8567752.1"/>
    </source>
</evidence>
<dbReference type="SUPFAM" id="SSF52047">
    <property type="entry name" value="RNI-like"/>
    <property type="match status" value="1"/>
</dbReference>
<keyword evidence="2" id="KW-1185">Reference proteome</keyword>
<dbReference type="EMBL" id="CAJVPL010001372">
    <property type="protein sequence ID" value="CAG8567752.1"/>
    <property type="molecule type" value="Genomic_DNA"/>
</dbReference>
<organism evidence="1 2">
    <name type="scientific">Ambispora gerdemannii</name>
    <dbReference type="NCBI Taxonomy" id="144530"/>
    <lineage>
        <taxon>Eukaryota</taxon>
        <taxon>Fungi</taxon>
        <taxon>Fungi incertae sedis</taxon>
        <taxon>Mucoromycota</taxon>
        <taxon>Glomeromycotina</taxon>
        <taxon>Glomeromycetes</taxon>
        <taxon>Archaeosporales</taxon>
        <taxon>Ambisporaceae</taxon>
        <taxon>Ambispora</taxon>
    </lineage>
</organism>
<protein>
    <submittedName>
        <fullName evidence="1">11543_t:CDS:1</fullName>
    </submittedName>
</protein>